<dbReference type="InterPro" id="IPR027417">
    <property type="entry name" value="P-loop_NTPase"/>
</dbReference>
<dbReference type="FunCoup" id="A0A3G9J1L7">
    <property type="interactions" value="123"/>
</dbReference>
<dbReference type="AlphaFoldDB" id="A0A3G9J1L7"/>
<dbReference type="RefSeq" id="WP_125118062.1">
    <property type="nucleotide sequence ID" value="NZ_AP019309.1"/>
</dbReference>
<dbReference type="SUPFAM" id="SSF52540">
    <property type="entry name" value="P-loop containing nucleoside triphosphate hydrolases"/>
    <property type="match status" value="1"/>
</dbReference>
<name>A0A3G9J1L7_9FIRM</name>
<dbReference type="PANTHER" id="PTHR11669">
    <property type="entry name" value="REPLICATION FACTOR C / DNA POLYMERASE III GAMMA-TAU SUBUNIT"/>
    <property type="match status" value="1"/>
</dbReference>
<evidence type="ECO:0000313" key="2">
    <source>
        <dbReference type="Proteomes" id="UP000268059"/>
    </source>
</evidence>
<evidence type="ECO:0000313" key="1">
    <source>
        <dbReference type="EMBL" id="BBH25080.1"/>
    </source>
</evidence>
<dbReference type="Gene3D" id="3.40.50.300">
    <property type="entry name" value="P-loop containing nucleotide triphosphate hydrolases"/>
    <property type="match status" value="1"/>
</dbReference>
<gene>
    <name evidence="1" type="primary">holB</name>
    <name evidence="1" type="ORF">SG0102_00140</name>
</gene>
<dbReference type="Pfam" id="PF13177">
    <property type="entry name" value="DNA_pol3_delta2"/>
    <property type="match status" value="1"/>
</dbReference>
<dbReference type="OrthoDB" id="9810148at2"/>
<organism evidence="1 2">
    <name type="scientific">Intestinibaculum porci</name>
    <dbReference type="NCBI Taxonomy" id="2487118"/>
    <lineage>
        <taxon>Bacteria</taxon>
        <taxon>Bacillati</taxon>
        <taxon>Bacillota</taxon>
        <taxon>Erysipelotrichia</taxon>
        <taxon>Erysipelotrichales</taxon>
        <taxon>Erysipelotrichaceae</taxon>
        <taxon>Intestinibaculum</taxon>
    </lineage>
</organism>
<sequence length="321" mass="36913">MKNREILEKTQSVFYRIISRSFAAHKPSHAYLLVGDQTERATLFLAQSMICQQDDLACEECEDCRRIADGNFPDLITYDGLEKSIKKEDIEYIQNEFNKSSLEGKGKIYILKNVEKSSDSAMNSLLKFLEEPLDGVYAILTTKNITKVLPTIQSRCQVIHLLPESKESIRMNLASEGITDEDARILSQLFGSEKECLANQDSEVYRDVKVYALNFIEDLYTNPSNLLINLEISLMKKYKGEKETIRMFLNMVVLGLRDLFHVKHSMSITFVNHIDFLKRFQDDPHLLEKIELLLDTIYTIDTNANLALLLESMVYKLMKGV</sequence>
<proteinExistence type="predicted"/>
<accession>A0A3G9J1L7</accession>
<reference evidence="1 2" key="1">
    <citation type="submission" date="2018-11" db="EMBL/GenBank/DDBJ databases">
        <title>Novel Erysipelotrichaceae bacterium isolated from small intestine of a swine.</title>
        <authorList>
            <person name="Kim J.S."/>
            <person name="Choe H."/>
            <person name="Lee Y.R."/>
            <person name="Kim K.M."/>
            <person name="Park D.S."/>
        </authorList>
    </citation>
    <scope>NUCLEOTIDE SEQUENCE [LARGE SCALE GENOMIC DNA]</scope>
    <source>
        <strain evidence="1 2">SG0102</strain>
    </source>
</reference>
<dbReference type="Proteomes" id="UP000268059">
    <property type="component" value="Chromosome"/>
</dbReference>
<dbReference type="PANTHER" id="PTHR11669:SF8">
    <property type="entry name" value="DNA POLYMERASE III SUBUNIT DELTA"/>
    <property type="match status" value="1"/>
</dbReference>
<dbReference type="InterPro" id="IPR050238">
    <property type="entry name" value="DNA_Rep/Repair_Clamp_Loader"/>
</dbReference>
<dbReference type="KEGG" id="ebm:SG0102_00140"/>
<dbReference type="InParanoid" id="A0A3G9J1L7"/>
<keyword evidence="2" id="KW-1185">Reference proteome</keyword>
<dbReference type="GO" id="GO:0006261">
    <property type="term" value="P:DNA-templated DNA replication"/>
    <property type="evidence" value="ECO:0007669"/>
    <property type="project" value="TreeGrafter"/>
</dbReference>
<protein>
    <submittedName>
        <fullName evidence="1">DNA polymerase III subunit delta</fullName>
    </submittedName>
</protein>
<dbReference type="EMBL" id="AP019309">
    <property type="protein sequence ID" value="BBH25080.1"/>
    <property type="molecule type" value="Genomic_DNA"/>
</dbReference>